<gene>
    <name evidence="2" type="ORF">SNAT2548_LOCUS1347</name>
</gene>
<feature type="compositionally biased region" description="Polar residues" evidence="1">
    <location>
        <begin position="48"/>
        <end position="62"/>
    </location>
</feature>
<keyword evidence="3" id="KW-1185">Reference proteome</keyword>
<comment type="caution">
    <text evidence="2">The sequence shown here is derived from an EMBL/GenBank/DDBJ whole genome shotgun (WGS) entry which is preliminary data.</text>
</comment>
<feature type="compositionally biased region" description="Basic and acidic residues" evidence="1">
    <location>
        <begin position="84"/>
        <end position="118"/>
    </location>
</feature>
<evidence type="ECO:0000313" key="3">
    <source>
        <dbReference type="Proteomes" id="UP000604046"/>
    </source>
</evidence>
<feature type="region of interest" description="Disordered" evidence="1">
    <location>
        <begin position="964"/>
        <end position="986"/>
    </location>
</feature>
<feature type="region of interest" description="Disordered" evidence="1">
    <location>
        <begin position="1002"/>
        <end position="1048"/>
    </location>
</feature>
<name>A0A812H060_9DINO</name>
<feature type="region of interest" description="Disordered" evidence="1">
    <location>
        <begin position="1379"/>
        <end position="1435"/>
    </location>
</feature>
<sequence>MPAPQPGFHWCQVPTAVFGVASGQQTQASLPAQKGAEAASSWKDSSRWQEQSTPWKSQQSSWGKGWGHSKNYGSSSSWQGSGGNRREKWDKPKGWNKWPKPEQKPAKEQYGRGAAPKEEEPEILLDPVAGIFGARQQGPPERPDSAFNVAEATEEEVQAAANRKAEREEEGFHSQLWQGAIAKALADPSRPKCARELMREGILRSWWNMSWKDARGLIDGTLVDEYRDRLMLYMAKYKNPTEVPQPIVERCACLFAWFKQNSRPLDIEGDFDAIMFAVPGQKVLCFRTKLTGPSFLEPANHRYTMTMSHGLPWTAAMGVGEYGEITPGDFTDGDFPSYGFSGRGVCNDSGFEGIKASISKVAARAKGRDVIFSMEGLLQENTPQVEGGMPALNVPSDSESEGQEVNQHRVAQVLISAGPPNVQLPWEQGIFRDIFAPRPVVSLDWPEPKVLVNVDEAELSSTPGPSVLQDKDKTPITGVFSSSPGANVFSKVIKCKKKDEPFEEAVAGMWLKNMQMWKQLFEASPSTTFAKTLQELDEEEKMLSLRDMFGSKSPHTIQKRASTLLRLFRWLQKQADVQGTSVEEPLLPSEEAVYKFCREISHRKKGKLAPQSVVQALKFVKFVLSIPNVENSISPRVQGLADRVAGEHEPTHQARDLTVLEVRFLEECVWNAELHIVDRFAAGVFLFQIFSRNRWSDIRHVRSLEFDFLEIGPEICGFLEGRAREVKQSNKKKKLSLFMPLVAPVRGVHPTVVWAKEWQKVAAEAGIVLSKTPVGPLLPATAPDGAWLQRSIDSAEASNWLTGLLRNRDPSTARVTTHSLKHTALGWLSKYGIVGETQTLLAHHFTGALSTLAYSRDALSGPLRQLEEMLKQVREGSFCPDATRSGYFARAQGSEAGASVDLGSWLPISKAGSLDGLPANSESTHEPLPATVEGFEDDFLGVGPLCSSQGKVFESPSAMPVLEASAPSVAEGDESPSKESEELDRLATVTSGLCEALFDKVDTQGADDNEEAEISPTTSADGSSEETSDGASSEEKEEPASTLSLPEGWSAIQNKKSTMLHLYKVGQTTLKCGKWITDSQPFFEQHARKIGMEQPLLDKFIAGGVKTVSMAAYAATQPGQPLTDREVSTLCTSLGQNNPTLAQMTVVKRLLFECQTMSLANLKATVEQQPDSVLRKLPGAERAQRLELQAQRLGGLSIEHDLEPAFSVYDAVSTQVEQGSLKYLHPSKIPTRRQELAQGKPTKELVLDASGDGLSVQDKSSKVEAQSGSDMATYRALQRRGLAYDLVGILSCKVHEKWLQKAFATLQTPPPPGFNRPTLQQVLRADRALWMELGSKQPTLTRAAANAPLADARCLDQVFLEATNTVAVNFHFMPTPRAEGFPDRGGKGAGKGPKRWGDGKGYGQWKYQRTDKGDKGQGGKSGLKGARLPTKGKFDSGKGGFPNKSLVLQGGKGETPMPAALRGGVPNDEQGEPLCFGFNLGQCKVASGSIPFLSTGIQARRVITARRGLGKRNVLRKGKIIQLDLLLLSHQGLLWKWLGSPGLVAVWLAPPCGTSSRAREIPFPGEDEPRPLRSVECPEGLPGLGPSDAERVAKANELYRLTARIWGFCCENDIVVIIKNPYRSFFWHCSAIEHILRSEQAIVVQCDFCMMGGSRLKRTALLCNSDLITGLAVTCDGSHEHLPWKVQEGVLATKLETAYPHQFCKHFVSLLLQHLIPGFKAPGAPALRVTPLLSSATDVLVEVIETRAAQSRRWLQRAQELQLAEDDFKAKLPEHIRSSLRNKRILLFKEMLEASHYADKAVADDLAQGFDLVGHLDLPAGWSTDFRPAFLSLKDLSQLTQETNHQVIKEVEDSSQFLEELWQKSLDEVSKGWSEGPFREQDLPQGAVVSKRFAIQQGNKVRPIDDLSQSHINEAFGSMGKIELHDIETIAASAILFLRHAGQGLLGKTIDLKSAYRQLPLSEEALNMAYVAVKDPNSGEVRFFRLLCLPFGAVAAVHAFIRVSLAICHIGNTFWHLPWSSFYDDFTLLSTRQLATSAEASACFLLDLLGFEFDRDGDKAQPFQEGLRHYIAEASPRIVRAQTSETVYAFTDASQEGLQGLEMGLGAILFNQEGHILCWFGIVLPHDLAEKLLQGKSKVINELESIAVLLLFILAREFLRGKHVMCYLDNEAARITLLKLTSDSEALTLLSNACALLEQELEMIPFYARVPSKSNVADAPSRLDFTGLPHNCRFQDQVLLAEMAKLVNSLAWDAILLLWRSLVDIIGPYSSVLQQLQGSPNGPALTLKLLQLNADTTALRYVKACLAYFEFLVDLGHSLDNLSQLAAVEAVYALHCSRSQDDDFSLDREQIALVFPLNTLKALRWLVKTVTLHFPDLYSGLFRALSAQPSSDRSEAMPLPLDFVAFLESVVLDPLSAPELALFAGSALVCIWSSLRFGDASHVSWSALLFDPQALVIRGLAYRTKTSRRGMAFAFYAEGIYGPWGIRWLQLLAALWGSLEQLSPNVVPDSLFFCSSLLDDTCDFAFCPASYASALRCLRSALNMWGRLGYDASRNFTLHSCKATVLSWCSQLGLGDMARREQGHHRTTSVTLYGRDDTHAALALQASILGKIRTGAFRPSISQHRGAQSPMAEPQLLVRGGLATSGLDVPRRFRGGFSEHSADPLTAAALPLVPRFPR</sequence>
<dbReference type="SUPFAM" id="SSF56672">
    <property type="entry name" value="DNA/RNA polymerases"/>
    <property type="match status" value="1"/>
</dbReference>
<feature type="compositionally biased region" description="Basic and acidic residues" evidence="1">
    <location>
        <begin position="975"/>
        <end position="985"/>
    </location>
</feature>
<dbReference type="InterPro" id="IPR043502">
    <property type="entry name" value="DNA/RNA_pol_sf"/>
</dbReference>
<feature type="region of interest" description="Disordered" evidence="1">
    <location>
        <begin position="25"/>
        <end position="121"/>
    </location>
</feature>
<protein>
    <submittedName>
        <fullName evidence="2">Uncharacterized protein</fullName>
    </submittedName>
</protein>
<dbReference type="Proteomes" id="UP000604046">
    <property type="component" value="Unassembled WGS sequence"/>
</dbReference>
<accession>A0A812H060</accession>
<dbReference type="OrthoDB" id="125159at2759"/>
<feature type="compositionally biased region" description="Basic and acidic residues" evidence="1">
    <location>
        <begin position="1408"/>
        <end position="1417"/>
    </location>
</feature>
<evidence type="ECO:0000256" key="1">
    <source>
        <dbReference type="SAM" id="MobiDB-lite"/>
    </source>
</evidence>
<evidence type="ECO:0000313" key="2">
    <source>
        <dbReference type="EMBL" id="CAE6944584.1"/>
    </source>
</evidence>
<proteinExistence type="predicted"/>
<dbReference type="EMBL" id="CAJNDS010000073">
    <property type="protein sequence ID" value="CAE6944584.1"/>
    <property type="molecule type" value="Genomic_DNA"/>
</dbReference>
<organism evidence="2 3">
    <name type="scientific">Symbiodinium natans</name>
    <dbReference type="NCBI Taxonomy" id="878477"/>
    <lineage>
        <taxon>Eukaryota</taxon>
        <taxon>Sar</taxon>
        <taxon>Alveolata</taxon>
        <taxon>Dinophyceae</taxon>
        <taxon>Suessiales</taxon>
        <taxon>Symbiodiniaceae</taxon>
        <taxon>Symbiodinium</taxon>
    </lineage>
</organism>
<reference evidence="2" key="1">
    <citation type="submission" date="2021-02" db="EMBL/GenBank/DDBJ databases">
        <authorList>
            <person name="Dougan E. K."/>
            <person name="Rhodes N."/>
            <person name="Thang M."/>
            <person name="Chan C."/>
        </authorList>
    </citation>
    <scope>NUCLEOTIDE SEQUENCE</scope>
</reference>